<evidence type="ECO:0000313" key="2">
    <source>
        <dbReference type="Proteomes" id="UP000682111"/>
    </source>
</evidence>
<evidence type="ECO:0000313" key="1">
    <source>
        <dbReference type="EMBL" id="GIN63583.1"/>
    </source>
</evidence>
<organism evidence="1 2">
    <name type="scientific">Robertmurraya siralis</name>
    <dbReference type="NCBI Taxonomy" id="77777"/>
    <lineage>
        <taxon>Bacteria</taxon>
        <taxon>Bacillati</taxon>
        <taxon>Bacillota</taxon>
        <taxon>Bacilli</taxon>
        <taxon>Bacillales</taxon>
        <taxon>Bacillaceae</taxon>
        <taxon>Robertmurraya</taxon>
    </lineage>
</organism>
<keyword evidence="2" id="KW-1185">Reference proteome</keyword>
<reference evidence="1" key="1">
    <citation type="submission" date="2021-03" db="EMBL/GenBank/DDBJ databases">
        <title>Antimicrobial resistance genes in bacteria isolated from Japanese honey, and their potential for conferring macrolide and lincosamide resistance in the American foulbrood pathogen Paenibacillus larvae.</title>
        <authorList>
            <person name="Okamoto M."/>
            <person name="Kumagai M."/>
            <person name="Kanamori H."/>
            <person name="Takamatsu D."/>
        </authorList>
    </citation>
    <scope>NUCLEOTIDE SEQUENCE</scope>
    <source>
        <strain evidence="1">J27TS8</strain>
    </source>
</reference>
<dbReference type="AlphaFoldDB" id="A0A919WK82"/>
<protein>
    <submittedName>
        <fullName evidence="1">Uncharacterized protein</fullName>
    </submittedName>
</protein>
<gene>
    <name evidence="1" type="ORF">J27TS8_35760</name>
</gene>
<dbReference type="Proteomes" id="UP000682111">
    <property type="component" value="Unassembled WGS sequence"/>
</dbReference>
<dbReference type="EMBL" id="BORC01000007">
    <property type="protein sequence ID" value="GIN63583.1"/>
    <property type="molecule type" value="Genomic_DNA"/>
</dbReference>
<comment type="caution">
    <text evidence="1">The sequence shown here is derived from an EMBL/GenBank/DDBJ whole genome shotgun (WGS) entry which is preliminary data.</text>
</comment>
<proteinExistence type="predicted"/>
<accession>A0A919WK82</accession>
<sequence>MEQEITGELKDHLPLKGLHELKTILAKQKECIDEEDGLETFSSSMILFIKLYMILLGEDFYGV</sequence>
<name>A0A919WK82_9BACI</name>